<dbReference type="InterPro" id="IPR001638">
    <property type="entry name" value="Solute-binding_3/MltF_N"/>
</dbReference>
<dbReference type="PROSITE" id="PS50894">
    <property type="entry name" value="HPT"/>
    <property type="match status" value="1"/>
</dbReference>
<dbReference type="Pfam" id="PF00072">
    <property type="entry name" value="Response_reg"/>
    <property type="match status" value="1"/>
</dbReference>
<dbReference type="HOGENOM" id="CLU_004774_0_0_6"/>
<sequence length="1441" mass="159638">MTAEMWWASLARMISGLIGLLFLLSAGYTEAACDAFALTAEQRAWLDAHPDIVLGMTDQYPPELIRAGDGELSGILIDVLDLLNQRLGSSIRLQADTSSPTLIEEARAGRLDGLLAVAQLPVWDDQFLLTDSYFETYLYLYARDGVSLVGTDLAALSGQRVGTLQDHKRINALLAPVAEDMEHIEFSSNEALAAALIDGRIDVAVAPGTFDWWRRQNTMSDFGIAGVLEGSEYQIAMAIRKDWAPLVNILNLGLASISNDEWIAILSHWVGGLRFARLSRRLTLTEDERRWLDEHPVIRYGISAWAPIEYIDTEGQPAGIAPDYLRQIEALLGVRFEPQTIELWPEALDALADGNLDLLPAAMPRRQDRQGPCHFTAPYLRFPVAIFARVETPLIDSLRRLAGKRVLVSEGYATEEWLRAEHPEIDLVLAPDVRTAVRWLAEGRADALVGNLFAVSQAITLEELFQVRVAGHTDYTYELAMATRPDWDILNGLLERAIAAIPVSEQDAIKSRWLSAQPVPRIDTRLVWQVTLAVALVVAVILAWNLSLARQIQRRRRAEERLGASEQRYRGMVESASSVLVFYCLDKHGVVLDAGAGTLELFGMQEHEMLGRNWRDIAAWSGDSLVLGQRALATCWLGQAPAPVTLTYELDGERRHLISFPHPVKDDNNRVVRIEGLNVNLTERLRLEEEVRELETDFRTLFELSPLPIVISSGDEERVLMVNQRFRDLVGYEIDEIPDVARWWPKAYPDPQYRQQIEAEWQQKLARAMTTQSPLEPMEAQVRCGDGQTRIFIFHATSLRQRQLVMFVDVTEQRATEARLRAAQEKAEAANRAKNEFLANVSHEIRTPMNAILGMQYLCLETELDQRQREYLTKAQSATNALLGLLNDILDVSKIEAGHLRLDAQPFALSQVLDQLLDIVGRQAEDQGLGFLIDCAPEVPEALYGDALRLNQILLNLANNALKFTEQGDIRIDARQLERLPAAAGQSRERVHLEFRVRDTGIGLSEEQIATVFQPFQQADGSITRRYGGTGLGLSICKRLVTLMGGAIGVDSKPGEGSTFWFTIWSQCLRADEQPVSQQPQRLTQAPRGLAGRRMLLVEDNPVNREVARAMLERAGIIVSEAEQGVAALAQLSEQGCEAFDLVLMDIQMPEMGGLEATRRIRARPDGTRLPIIGLSAHVRDEDVTRAREAGMNAHLGKPLDVARLYGLLAEQLGLNVDSCVGDGGERPTDALELPAISGLDPAALSVALGPNFDMWPKLLRLFEYTHIGSLARIDAALAAGDIALAESHAHSLAGAAGNLGLVEIGAAARALEDVLRDQPPADVALAEARVQLADQLEPALAAIAAWRDQVATDQTAMDLGATQAPAEPPTAVSRERLEELLARLYELTQAHDPRAEDLLLEENILLHAGLDPDQYRRLERQITGYRFAAASDTLAQLRET</sequence>
<dbReference type="InterPro" id="IPR035965">
    <property type="entry name" value="PAS-like_dom_sf"/>
</dbReference>
<evidence type="ECO:0000313" key="26">
    <source>
        <dbReference type="Proteomes" id="UP000002964"/>
    </source>
</evidence>
<dbReference type="InterPro" id="IPR003594">
    <property type="entry name" value="HATPase_dom"/>
</dbReference>
<dbReference type="PANTHER" id="PTHR45339">
    <property type="entry name" value="HYBRID SIGNAL TRANSDUCTION HISTIDINE KINASE J"/>
    <property type="match status" value="1"/>
</dbReference>
<dbReference type="PROSITE" id="PS50113">
    <property type="entry name" value="PAC"/>
    <property type="match status" value="1"/>
</dbReference>
<dbReference type="SUPFAM" id="SSF53850">
    <property type="entry name" value="Periplasmic binding protein-like II"/>
    <property type="match status" value="2"/>
</dbReference>
<evidence type="ECO:0000259" key="24">
    <source>
        <dbReference type="PROSITE" id="PS50894"/>
    </source>
</evidence>
<evidence type="ECO:0000256" key="10">
    <source>
        <dbReference type="ARBA" id="ARBA00022840"/>
    </source>
</evidence>
<dbReference type="STRING" id="631362.Thi970DRAFT_04230"/>
<keyword evidence="6" id="KW-0808">Transferase</keyword>
<dbReference type="Gene3D" id="3.30.450.20">
    <property type="entry name" value="PAS domain"/>
    <property type="match status" value="2"/>
</dbReference>
<dbReference type="PANTHER" id="PTHR45339:SF1">
    <property type="entry name" value="HYBRID SIGNAL TRANSDUCTION HISTIDINE KINASE J"/>
    <property type="match status" value="1"/>
</dbReference>
<keyword evidence="9" id="KW-0418">Kinase</keyword>
<dbReference type="Proteomes" id="UP000002964">
    <property type="component" value="Unassembled WGS sequence"/>
</dbReference>
<keyword evidence="18" id="KW-0175">Coiled coil</keyword>
<evidence type="ECO:0000256" key="18">
    <source>
        <dbReference type="SAM" id="Coils"/>
    </source>
</evidence>
<dbReference type="Pfam" id="PF00497">
    <property type="entry name" value="SBP_bac_3"/>
    <property type="match status" value="2"/>
</dbReference>
<dbReference type="SUPFAM" id="SSF47384">
    <property type="entry name" value="Homodimeric domain of signal transducing histidine kinase"/>
    <property type="match status" value="1"/>
</dbReference>
<feature type="coiled-coil region" evidence="18">
    <location>
        <begin position="677"/>
        <end position="704"/>
    </location>
</feature>
<evidence type="ECO:0000256" key="16">
    <source>
        <dbReference type="PROSITE-ProRule" id="PRU00110"/>
    </source>
</evidence>
<dbReference type="SUPFAM" id="SSF52172">
    <property type="entry name" value="CheY-like"/>
    <property type="match status" value="1"/>
</dbReference>
<evidence type="ECO:0000256" key="3">
    <source>
        <dbReference type="ARBA" id="ARBA00012438"/>
    </source>
</evidence>
<dbReference type="RefSeq" id="WP_009150981.1">
    <property type="nucleotide sequence ID" value="NZ_CP121471.1"/>
</dbReference>
<evidence type="ECO:0000259" key="22">
    <source>
        <dbReference type="PROSITE" id="PS50112"/>
    </source>
</evidence>
<protein>
    <recommendedName>
        <fullName evidence="15">Sensory/regulatory protein RpfC</fullName>
        <ecNumber evidence="3">2.7.13.3</ecNumber>
    </recommendedName>
</protein>
<dbReference type="InterPro" id="IPR036097">
    <property type="entry name" value="HisK_dim/P_sf"/>
</dbReference>
<evidence type="ECO:0000256" key="19">
    <source>
        <dbReference type="SAM" id="Phobius"/>
    </source>
</evidence>
<feature type="coiled-coil region" evidence="18">
    <location>
        <begin position="808"/>
        <end position="840"/>
    </location>
</feature>
<dbReference type="InterPro" id="IPR003661">
    <property type="entry name" value="HisK_dim/P_dom"/>
</dbReference>
<dbReference type="EC" id="2.7.13.3" evidence="3"/>
<dbReference type="GO" id="GO:0000155">
    <property type="term" value="F:phosphorelay sensor kinase activity"/>
    <property type="evidence" value="ECO:0007669"/>
    <property type="project" value="InterPro"/>
</dbReference>
<dbReference type="InterPro" id="IPR011006">
    <property type="entry name" value="CheY-like_superfamily"/>
</dbReference>
<dbReference type="GO" id="GO:0005886">
    <property type="term" value="C:plasma membrane"/>
    <property type="evidence" value="ECO:0007669"/>
    <property type="project" value="UniProtKB-SubCell"/>
</dbReference>
<evidence type="ECO:0000256" key="7">
    <source>
        <dbReference type="ARBA" id="ARBA00022692"/>
    </source>
</evidence>
<evidence type="ECO:0000256" key="8">
    <source>
        <dbReference type="ARBA" id="ARBA00022741"/>
    </source>
</evidence>
<dbReference type="Pfam" id="PF08448">
    <property type="entry name" value="PAS_4"/>
    <property type="match status" value="1"/>
</dbReference>
<evidence type="ECO:0000256" key="15">
    <source>
        <dbReference type="ARBA" id="ARBA00068150"/>
    </source>
</evidence>
<dbReference type="FunFam" id="1.10.287.130:FF:000002">
    <property type="entry name" value="Two-component osmosensing histidine kinase"/>
    <property type="match status" value="1"/>
</dbReference>
<dbReference type="SUPFAM" id="SSF55785">
    <property type="entry name" value="PYP-like sensor domain (PAS domain)"/>
    <property type="match status" value="2"/>
</dbReference>
<organism evidence="25 26">
    <name type="scientific">Thiorhodovibrio frisius</name>
    <dbReference type="NCBI Taxonomy" id="631362"/>
    <lineage>
        <taxon>Bacteria</taxon>
        <taxon>Pseudomonadati</taxon>
        <taxon>Pseudomonadota</taxon>
        <taxon>Gammaproteobacteria</taxon>
        <taxon>Chromatiales</taxon>
        <taxon>Chromatiaceae</taxon>
        <taxon>Thiorhodovibrio</taxon>
    </lineage>
</organism>
<dbReference type="InterPro" id="IPR036641">
    <property type="entry name" value="HPT_dom_sf"/>
</dbReference>
<accession>H8Z5K8</accession>
<evidence type="ECO:0000256" key="5">
    <source>
        <dbReference type="ARBA" id="ARBA00022553"/>
    </source>
</evidence>
<dbReference type="InterPro" id="IPR008207">
    <property type="entry name" value="Sig_transdc_His_kin_Hpt_dom"/>
</dbReference>
<dbReference type="InterPro" id="IPR000014">
    <property type="entry name" value="PAS"/>
</dbReference>
<dbReference type="InterPro" id="IPR036890">
    <property type="entry name" value="HATPase_C_sf"/>
</dbReference>
<dbReference type="Gene3D" id="3.30.565.10">
    <property type="entry name" value="Histidine kinase-like ATPase, C-terminal domain"/>
    <property type="match status" value="1"/>
</dbReference>
<keyword evidence="8" id="KW-0547">Nucleotide-binding</keyword>
<dbReference type="GO" id="GO:0005524">
    <property type="term" value="F:ATP binding"/>
    <property type="evidence" value="ECO:0007669"/>
    <property type="project" value="UniProtKB-KW"/>
</dbReference>
<feature type="modified residue" description="4-aspartylphosphate" evidence="17">
    <location>
        <position position="1146"/>
    </location>
</feature>
<dbReference type="eggNOG" id="COG5002">
    <property type="taxonomic scope" value="Bacteria"/>
</dbReference>
<evidence type="ECO:0000256" key="11">
    <source>
        <dbReference type="ARBA" id="ARBA00022989"/>
    </source>
</evidence>
<feature type="domain" description="Response regulatory" evidence="21">
    <location>
        <begin position="1094"/>
        <end position="1213"/>
    </location>
</feature>
<dbReference type="PROSITE" id="PS50110">
    <property type="entry name" value="RESPONSE_REGULATORY"/>
    <property type="match status" value="1"/>
</dbReference>
<proteinExistence type="predicted"/>
<keyword evidence="11 19" id="KW-1133">Transmembrane helix</keyword>
<keyword evidence="7 19" id="KW-0812">Transmembrane</keyword>
<dbReference type="Pfam" id="PF01627">
    <property type="entry name" value="Hpt"/>
    <property type="match status" value="1"/>
</dbReference>
<dbReference type="CDD" id="cd00088">
    <property type="entry name" value="HPT"/>
    <property type="match status" value="1"/>
</dbReference>
<feature type="domain" description="Histidine kinase" evidence="20">
    <location>
        <begin position="840"/>
        <end position="1064"/>
    </location>
</feature>
<dbReference type="PROSITE" id="PS50109">
    <property type="entry name" value="HIS_KIN"/>
    <property type="match status" value="1"/>
</dbReference>
<evidence type="ECO:0000259" key="21">
    <source>
        <dbReference type="PROSITE" id="PS50110"/>
    </source>
</evidence>
<dbReference type="EMBL" id="JH603170">
    <property type="protein sequence ID" value="EIC20578.1"/>
    <property type="molecule type" value="Genomic_DNA"/>
</dbReference>
<evidence type="ECO:0000256" key="9">
    <source>
        <dbReference type="ARBA" id="ARBA00022777"/>
    </source>
</evidence>
<feature type="domain" description="PAS" evidence="22">
    <location>
        <begin position="694"/>
        <end position="737"/>
    </location>
</feature>
<dbReference type="OrthoDB" id="9180959at2"/>
<dbReference type="Pfam" id="PF00512">
    <property type="entry name" value="HisKA"/>
    <property type="match status" value="1"/>
</dbReference>
<keyword evidence="26" id="KW-1185">Reference proteome</keyword>
<dbReference type="SMART" id="SM00062">
    <property type="entry name" value="PBPb"/>
    <property type="match status" value="2"/>
</dbReference>
<feature type="transmembrane region" description="Helical" evidence="19">
    <location>
        <begin position="526"/>
        <end position="547"/>
    </location>
</feature>
<evidence type="ECO:0000256" key="14">
    <source>
        <dbReference type="ARBA" id="ARBA00064003"/>
    </source>
</evidence>
<dbReference type="InterPro" id="IPR000700">
    <property type="entry name" value="PAS-assoc_C"/>
</dbReference>
<evidence type="ECO:0000256" key="12">
    <source>
        <dbReference type="ARBA" id="ARBA00023012"/>
    </source>
</evidence>
<keyword evidence="4" id="KW-1003">Cell membrane</keyword>
<evidence type="ECO:0000256" key="13">
    <source>
        <dbReference type="ARBA" id="ARBA00023136"/>
    </source>
</evidence>
<dbReference type="CDD" id="cd01007">
    <property type="entry name" value="PBP2_BvgS_HisK_like"/>
    <property type="match status" value="2"/>
</dbReference>
<dbReference type="InterPro" id="IPR013656">
    <property type="entry name" value="PAS_4"/>
</dbReference>
<evidence type="ECO:0000256" key="6">
    <source>
        <dbReference type="ARBA" id="ARBA00022679"/>
    </source>
</evidence>
<keyword evidence="13 19" id="KW-0472">Membrane</keyword>
<dbReference type="PRINTS" id="PR00344">
    <property type="entry name" value="BCTRLSENSOR"/>
</dbReference>
<keyword evidence="10" id="KW-0067">ATP-binding</keyword>
<dbReference type="SUPFAM" id="SSF47226">
    <property type="entry name" value="Histidine-containing phosphotransfer domain, HPT domain"/>
    <property type="match status" value="1"/>
</dbReference>
<feature type="domain" description="PAS" evidence="22">
    <location>
        <begin position="565"/>
        <end position="613"/>
    </location>
</feature>
<dbReference type="Pfam" id="PF02518">
    <property type="entry name" value="HATPase_c"/>
    <property type="match status" value="1"/>
</dbReference>
<dbReference type="Gene3D" id="1.10.287.130">
    <property type="match status" value="1"/>
</dbReference>
<dbReference type="Gene3D" id="1.20.120.160">
    <property type="entry name" value="HPT domain"/>
    <property type="match status" value="1"/>
</dbReference>
<name>H8Z5K8_9GAMM</name>
<evidence type="ECO:0000256" key="1">
    <source>
        <dbReference type="ARBA" id="ARBA00000085"/>
    </source>
</evidence>
<dbReference type="FunFam" id="3.30.565.10:FF:000010">
    <property type="entry name" value="Sensor histidine kinase RcsC"/>
    <property type="match status" value="1"/>
</dbReference>
<dbReference type="InterPro" id="IPR005467">
    <property type="entry name" value="His_kinase_dom"/>
</dbReference>
<evidence type="ECO:0000259" key="23">
    <source>
        <dbReference type="PROSITE" id="PS50113"/>
    </source>
</evidence>
<evidence type="ECO:0000256" key="2">
    <source>
        <dbReference type="ARBA" id="ARBA00004651"/>
    </source>
</evidence>
<feature type="domain" description="HPt" evidence="24">
    <location>
        <begin position="1252"/>
        <end position="1344"/>
    </location>
</feature>
<keyword evidence="5 17" id="KW-0597">Phosphoprotein</keyword>
<reference evidence="26" key="1">
    <citation type="submission" date="2011-06" db="EMBL/GenBank/DDBJ databases">
        <authorList>
            <consortium name="US DOE Joint Genome Institute (JGI-PGF)"/>
            <person name="Lucas S."/>
            <person name="Han J."/>
            <person name="Lapidus A."/>
            <person name="Cheng J.-F."/>
            <person name="Goodwin L."/>
            <person name="Pitluck S."/>
            <person name="Peters L."/>
            <person name="Land M.L."/>
            <person name="Hauser L."/>
            <person name="Vogl K."/>
            <person name="Liu Z."/>
            <person name="Overmann J."/>
            <person name="Frigaard N.-U."/>
            <person name="Bryant D.A."/>
            <person name="Woyke T.J."/>
        </authorList>
    </citation>
    <scope>NUCLEOTIDE SEQUENCE [LARGE SCALE GENOMIC DNA]</scope>
    <source>
        <strain evidence="26">970</strain>
    </source>
</reference>
<dbReference type="InterPro" id="IPR004358">
    <property type="entry name" value="Sig_transdc_His_kin-like_C"/>
</dbReference>
<dbReference type="SUPFAM" id="SSF55874">
    <property type="entry name" value="ATPase domain of HSP90 chaperone/DNA topoisomerase II/histidine kinase"/>
    <property type="match status" value="1"/>
</dbReference>
<comment type="catalytic activity">
    <reaction evidence="1">
        <text>ATP + protein L-histidine = ADP + protein N-phospho-L-histidine.</text>
        <dbReference type="EC" id="2.7.13.3"/>
    </reaction>
</comment>
<dbReference type="SMART" id="SM00388">
    <property type="entry name" value="HisKA"/>
    <property type="match status" value="1"/>
</dbReference>
<dbReference type="Pfam" id="PF13188">
    <property type="entry name" value="PAS_8"/>
    <property type="match status" value="1"/>
</dbReference>
<feature type="modified residue" description="Phosphohistidine" evidence="16">
    <location>
        <position position="1291"/>
    </location>
</feature>
<dbReference type="SMART" id="SM00448">
    <property type="entry name" value="REC"/>
    <property type="match status" value="1"/>
</dbReference>
<dbReference type="CDD" id="cd17546">
    <property type="entry name" value="REC_hyHK_CKI1_RcsC-like"/>
    <property type="match status" value="1"/>
</dbReference>
<comment type="subcellular location">
    <subcellularLocation>
        <location evidence="2">Cell membrane</location>
        <topology evidence="2">Multi-pass membrane protein</topology>
    </subcellularLocation>
</comment>
<dbReference type="SMART" id="SM00387">
    <property type="entry name" value="HATPase_c"/>
    <property type="match status" value="1"/>
</dbReference>
<dbReference type="SMART" id="SM00091">
    <property type="entry name" value="PAS"/>
    <property type="match status" value="2"/>
</dbReference>
<dbReference type="PROSITE" id="PS50112">
    <property type="entry name" value="PAS"/>
    <property type="match status" value="2"/>
</dbReference>
<dbReference type="NCBIfam" id="TIGR00229">
    <property type="entry name" value="sensory_box"/>
    <property type="match status" value="2"/>
</dbReference>
<dbReference type="InterPro" id="IPR001789">
    <property type="entry name" value="Sig_transdc_resp-reg_receiver"/>
</dbReference>
<dbReference type="Gene3D" id="3.40.190.10">
    <property type="entry name" value="Periplasmic binding protein-like II"/>
    <property type="match status" value="4"/>
</dbReference>
<dbReference type="CDD" id="cd16922">
    <property type="entry name" value="HATPase_EvgS-ArcB-TorS-like"/>
    <property type="match status" value="1"/>
</dbReference>
<evidence type="ECO:0000256" key="17">
    <source>
        <dbReference type="PROSITE-ProRule" id="PRU00169"/>
    </source>
</evidence>
<evidence type="ECO:0000313" key="25">
    <source>
        <dbReference type="EMBL" id="EIC20578.1"/>
    </source>
</evidence>
<keyword evidence="12" id="KW-0902">Two-component regulatory system</keyword>
<evidence type="ECO:0000259" key="20">
    <source>
        <dbReference type="PROSITE" id="PS50109"/>
    </source>
</evidence>
<comment type="subunit">
    <text evidence="14">At low DSF concentrations, interacts with RpfF.</text>
</comment>
<dbReference type="CDD" id="cd00082">
    <property type="entry name" value="HisKA"/>
    <property type="match status" value="1"/>
</dbReference>
<evidence type="ECO:0000256" key="4">
    <source>
        <dbReference type="ARBA" id="ARBA00022475"/>
    </source>
</evidence>
<reference evidence="25 26" key="2">
    <citation type="submission" date="2011-11" db="EMBL/GenBank/DDBJ databases">
        <authorList>
            <consortium name="US DOE Joint Genome Institute"/>
            <person name="Lucas S."/>
            <person name="Han J."/>
            <person name="Lapidus A."/>
            <person name="Cheng J.-F."/>
            <person name="Goodwin L."/>
            <person name="Pitluck S."/>
            <person name="Peters L."/>
            <person name="Ovchinnikova G."/>
            <person name="Zhang X."/>
            <person name="Detter J.C."/>
            <person name="Han C."/>
            <person name="Tapia R."/>
            <person name="Land M."/>
            <person name="Hauser L."/>
            <person name="Kyrpides N."/>
            <person name="Ivanova N."/>
            <person name="Pagani I."/>
            <person name="Vogl K."/>
            <person name="Liu Z."/>
            <person name="Overmann J."/>
            <person name="Frigaard N.-U."/>
            <person name="Bryant D."/>
            <person name="Woyke T."/>
        </authorList>
    </citation>
    <scope>NUCLEOTIDE SEQUENCE [LARGE SCALE GENOMIC DNA]</scope>
    <source>
        <strain evidence="25 26">970</strain>
    </source>
</reference>
<dbReference type="Gene3D" id="3.40.50.2300">
    <property type="match status" value="1"/>
</dbReference>
<gene>
    <name evidence="25" type="ORF">Thi970DRAFT_04230</name>
</gene>
<feature type="domain" description="PAC" evidence="23">
    <location>
        <begin position="640"/>
        <end position="693"/>
    </location>
</feature>